<proteinExistence type="predicted"/>
<feature type="domain" description="PDZ" evidence="2">
    <location>
        <begin position="319"/>
        <end position="377"/>
    </location>
</feature>
<feature type="transmembrane region" description="Helical" evidence="1">
    <location>
        <begin position="85"/>
        <end position="101"/>
    </location>
</feature>
<protein>
    <submittedName>
        <fullName evidence="3">Membrane protein</fullName>
    </submittedName>
</protein>
<keyword evidence="1" id="KW-0472">Membrane</keyword>
<accession>A0A0A0IG13</accession>
<dbReference type="Gene3D" id="2.30.42.10">
    <property type="match status" value="1"/>
</dbReference>
<sequence>MNVVINTLRSVADAMVTSPYVFVLLMFLFVFYRYNSKIVSIQKMIIGEEVNSALELTISQIVLGILGGVLASVITSYLGVAFDESTSIELMFFLSIFLMFIKPKYICFSYSGALLGFISILLEIMRRMYGVQVEQLKFLNIDIVALMTLVAILHLVEGILVMIDGSRGAIPIFTKKKGKIIGGFALKRYWIMPVAIALIVNSNGYSLGEVISTSSWKTFLAPSTPLNLIAGAAILLMPFYGVIGYSSVTFTKDKKEKSIISGLLIMLYGVILFIFARLAILNIFFKIFVVIFAPTAHEAMLYIQRYGEIKQKPKYISDESGIMVLEVAPNSPAGDMGIKSGDVLLGVNNKKVFKEDDILKTVKEASNNAWFKIKRSAGYLEEIRYKNNNNSKHLGIVFVPMNVPKEKVVLNMDDNKFSEVLNKLKQKSK</sequence>
<feature type="transmembrane region" description="Helical" evidence="1">
    <location>
        <begin position="141"/>
        <end position="163"/>
    </location>
</feature>
<dbReference type="RefSeq" id="WP_039257129.1">
    <property type="nucleotide sequence ID" value="NZ_JDRY01000021.1"/>
</dbReference>
<comment type="caution">
    <text evidence="3">The sequence shown here is derived from an EMBL/GenBank/DDBJ whole genome shotgun (WGS) entry which is preliminary data.</text>
</comment>
<feature type="transmembrane region" description="Helical" evidence="1">
    <location>
        <begin position="184"/>
        <end position="205"/>
    </location>
</feature>
<dbReference type="PROSITE" id="PS50106">
    <property type="entry name" value="PDZ"/>
    <property type="match status" value="1"/>
</dbReference>
<evidence type="ECO:0000313" key="3">
    <source>
        <dbReference type="EMBL" id="KGN00405.1"/>
    </source>
</evidence>
<evidence type="ECO:0000256" key="1">
    <source>
        <dbReference type="SAM" id="Phobius"/>
    </source>
</evidence>
<dbReference type="InterPro" id="IPR036034">
    <property type="entry name" value="PDZ_sf"/>
</dbReference>
<feature type="transmembrane region" description="Helical" evidence="1">
    <location>
        <begin position="225"/>
        <end position="246"/>
    </location>
</feature>
<dbReference type="InterPro" id="IPR001478">
    <property type="entry name" value="PDZ"/>
</dbReference>
<name>A0A0A0IG13_CLOBO</name>
<dbReference type="EMBL" id="JDRY01000021">
    <property type="protein sequence ID" value="KGN00405.1"/>
    <property type="molecule type" value="Genomic_DNA"/>
</dbReference>
<reference evidence="3 4" key="1">
    <citation type="submission" date="2014-01" db="EMBL/GenBank/DDBJ databases">
        <title>Plasmidome dynamics in the species complex Clostridium novyi sensu lato converts strains of independent lineages into distinctly different pathogens.</title>
        <authorList>
            <person name="Skarin H."/>
            <person name="Segerman B."/>
        </authorList>
    </citation>
    <scope>NUCLEOTIDE SEQUENCE [LARGE SCALE GENOMIC DNA]</scope>
    <source>
        <strain evidence="3 4">DC5</strain>
    </source>
</reference>
<keyword evidence="1" id="KW-0812">Transmembrane</keyword>
<feature type="transmembrane region" description="Helical" evidence="1">
    <location>
        <begin position="258"/>
        <end position="277"/>
    </location>
</feature>
<feature type="transmembrane region" description="Helical" evidence="1">
    <location>
        <begin position="12"/>
        <end position="32"/>
    </location>
</feature>
<dbReference type="AlphaFoldDB" id="A0A0A0IG13"/>
<feature type="transmembrane region" description="Helical" evidence="1">
    <location>
        <begin position="108"/>
        <end position="129"/>
    </location>
</feature>
<feature type="transmembrane region" description="Helical" evidence="1">
    <location>
        <begin position="53"/>
        <end position="79"/>
    </location>
</feature>
<evidence type="ECO:0000313" key="4">
    <source>
        <dbReference type="Proteomes" id="UP000030014"/>
    </source>
</evidence>
<dbReference type="Proteomes" id="UP000030014">
    <property type="component" value="Unassembled WGS sequence"/>
</dbReference>
<keyword evidence="1" id="KW-1133">Transmembrane helix</keyword>
<gene>
    <name evidence="3" type="ORF">Z955_03445</name>
</gene>
<evidence type="ECO:0000259" key="2">
    <source>
        <dbReference type="PROSITE" id="PS50106"/>
    </source>
</evidence>
<dbReference type="SUPFAM" id="SSF50156">
    <property type="entry name" value="PDZ domain-like"/>
    <property type="match status" value="1"/>
</dbReference>
<dbReference type="Pfam" id="PF17820">
    <property type="entry name" value="PDZ_6"/>
    <property type="match status" value="1"/>
</dbReference>
<dbReference type="SMART" id="SM00228">
    <property type="entry name" value="PDZ"/>
    <property type="match status" value="1"/>
</dbReference>
<organism evidence="3 4">
    <name type="scientific">Clostridium botulinum C/D str. DC5</name>
    <dbReference type="NCBI Taxonomy" id="1443128"/>
    <lineage>
        <taxon>Bacteria</taxon>
        <taxon>Bacillati</taxon>
        <taxon>Bacillota</taxon>
        <taxon>Clostridia</taxon>
        <taxon>Eubacteriales</taxon>
        <taxon>Clostridiaceae</taxon>
        <taxon>Clostridium</taxon>
    </lineage>
</organism>
<dbReference type="InterPro" id="IPR041489">
    <property type="entry name" value="PDZ_6"/>
</dbReference>